<comment type="caution">
    <text evidence="5">The sequence shown here is derived from an EMBL/GenBank/DDBJ whole genome shotgun (WGS) entry which is preliminary data.</text>
</comment>
<evidence type="ECO:0000259" key="4">
    <source>
        <dbReference type="PROSITE" id="PS50158"/>
    </source>
</evidence>
<gene>
    <name evidence="5" type="ORF">M6B38_189845</name>
</gene>
<dbReference type="InterPro" id="IPR051106">
    <property type="entry name" value="RNA-bind/splicing_reg"/>
</dbReference>
<dbReference type="Gene3D" id="4.10.60.10">
    <property type="entry name" value="Zinc finger, CCHC-type"/>
    <property type="match status" value="1"/>
</dbReference>
<dbReference type="InterPro" id="IPR012677">
    <property type="entry name" value="Nucleotide-bd_a/b_plait_sf"/>
</dbReference>
<keyword evidence="2" id="KW-0479">Metal-binding</keyword>
<dbReference type="SMART" id="SM00343">
    <property type="entry name" value="ZnF_C2HC"/>
    <property type="match status" value="1"/>
</dbReference>
<feature type="compositionally biased region" description="Gly residues" evidence="3">
    <location>
        <begin position="51"/>
        <end position="62"/>
    </location>
</feature>
<dbReference type="InterPro" id="IPR036875">
    <property type="entry name" value="Znf_CCHC_sf"/>
</dbReference>
<reference evidence="5" key="2">
    <citation type="submission" date="2023-04" db="EMBL/GenBank/DDBJ databases">
        <authorList>
            <person name="Bruccoleri R.E."/>
            <person name="Oakeley E.J."/>
            <person name="Faust A.-M."/>
            <person name="Dessus-Babus S."/>
            <person name="Altorfer M."/>
            <person name="Burckhardt D."/>
            <person name="Oertli M."/>
            <person name="Naumann U."/>
            <person name="Petersen F."/>
            <person name="Wong J."/>
        </authorList>
    </citation>
    <scope>NUCLEOTIDE SEQUENCE</scope>
    <source>
        <strain evidence="5">GSM-AAB239-AS_SAM_17_03QT</strain>
        <tissue evidence="5">Leaf</tissue>
    </source>
</reference>
<dbReference type="Gene3D" id="3.30.70.330">
    <property type="match status" value="1"/>
</dbReference>
<dbReference type="SUPFAM" id="SSF57756">
    <property type="entry name" value="Retrovirus zinc finger-like domains"/>
    <property type="match status" value="1"/>
</dbReference>
<dbReference type="PANTHER" id="PTHR48028:SF2">
    <property type="entry name" value="GLYCINE-RICH RNA-BINDING PROTEIN RZ1A"/>
    <property type="match status" value="1"/>
</dbReference>
<dbReference type="GO" id="GO:0008270">
    <property type="term" value="F:zinc ion binding"/>
    <property type="evidence" value="ECO:0007669"/>
    <property type="project" value="UniProtKB-KW"/>
</dbReference>
<accession>A0AAX6EI68</accession>
<sequence>MEDAIDDMHGMSLDGQSITVDKAQPQGSREREDRGPDHERGRDRGRDYGRGGRGGGGGGGGDSFKCGKPGHFARECPSGDGGRDDRYGGRDDRYGGGVAAVMDLTAIVTGMGMDAAETVEVDTEVTDMIVTALDHMNVVNEVEGTVPEKVLPYQPWSRSSKNLKPTKCKP</sequence>
<organism evidence="5 6">
    <name type="scientific">Iris pallida</name>
    <name type="common">Sweet iris</name>
    <dbReference type="NCBI Taxonomy" id="29817"/>
    <lineage>
        <taxon>Eukaryota</taxon>
        <taxon>Viridiplantae</taxon>
        <taxon>Streptophyta</taxon>
        <taxon>Embryophyta</taxon>
        <taxon>Tracheophyta</taxon>
        <taxon>Spermatophyta</taxon>
        <taxon>Magnoliopsida</taxon>
        <taxon>Liliopsida</taxon>
        <taxon>Asparagales</taxon>
        <taxon>Iridaceae</taxon>
        <taxon>Iridoideae</taxon>
        <taxon>Irideae</taxon>
        <taxon>Iris</taxon>
    </lineage>
</organism>
<dbReference type="Proteomes" id="UP001140949">
    <property type="component" value="Unassembled WGS sequence"/>
</dbReference>
<dbReference type="InterPro" id="IPR001878">
    <property type="entry name" value="Znf_CCHC"/>
</dbReference>
<keyword evidence="2" id="KW-0863">Zinc-finger</keyword>
<name>A0AAX6EI68_IRIPA</name>
<dbReference type="SUPFAM" id="SSF54928">
    <property type="entry name" value="RNA-binding domain, RBD"/>
    <property type="match status" value="1"/>
</dbReference>
<feature type="domain" description="CCHC-type" evidence="4">
    <location>
        <begin position="64"/>
        <end position="78"/>
    </location>
</feature>
<proteinExistence type="predicted"/>
<evidence type="ECO:0000256" key="3">
    <source>
        <dbReference type="SAM" id="MobiDB-lite"/>
    </source>
</evidence>
<feature type="compositionally biased region" description="Basic and acidic residues" evidence="3">
    <location>
        <begin position="28"/>
        <end position="50"/>
    </location>
</feature>
<protein>
    <submittedName>
        <fullName evidence="5">Glycine-rich RNA-binding protein 8</fullName>
    </submittedName>
</protein>
<dbReference type="GO" id="GO:0003723">
    <property type="term" value="F:RNA binding"/>
    <property type="evidence" value="ECO:0007669"/>
    <property type="project" value="UniProtKB-KW"/>
</dbReference>
<evidence type="ECO:0000313" key="5">
    <source>
        <dbReference type="EMBL" id="KAJ6803743.1"/>
    </source>
</evidence>
<evidence type="ECO:0000313" key="6">
    <source>
        <dbReference type="Proteomes" id="UP001140949"/>
    </source>
</evidence>
<keyword evidence="1" id="KW-0694">RNA-binding</keyword>
<evidence type="ECO:0000256" key="1">
    <source>
        <dbReference type="ARBA" id="ARBA00022884"/>
    </source>
</evidence>
<feature type="region of interest" description="Disordered" evidence="3">
    <location>
        <begin position="1"/>
        <end position="95"/>
    </location>
</feature>
<dbReference type="InterPro" id="IPR035979">
    <property type="entry name" value="RBD_domain_sf"/>
</dbReference>
<dbReference type="Pfam" id="PF00098">
    <property type="entry name" value="zf-CCHC"/>
    <property type="match status" value="1"/>
</dbReference>
<evidence type="ECO:0000256" key="2">
    <source>
        <dbReference type="PROSITE-ProRule" id="PRU00047"/>
    </source>
</evidence>
<dbReference type="EMBL" id="JANAVB010036418">
    <property type="protein sequence ID" value="KAJ6803743.1"/>
    <property type="molecule type" value="Genomic_DNA"/>
</dbReference>
<dbReference type="PROSITE" id="PS50158">
    <property type="entry name" value="ZF_CCHC"/>
    <property type="match status" value="1"/>
</dbReference>
<dbReference type="PANTHER" id="PTHR48028">
    <property type="entry name" value="GLYCINE-RICH RNA-BINDING PROTEIN RZ1A"/>
    <property type="match status" value="1"/>
</dbReference>
<reference evidence="5" key="1">
    <citation type="journal article" date="2023" name="GigaByte">
        <title>Genome assembly of the bearded iris, Iris pallida Lam.</title>
        <authorList>
            <person name="Bruccoleri R.E."/>
            <person name="Oakeley E.J."/>
            <person name="Faust A.M.E."/>
            <person name="Altorfer M."/>
            <person name="Dessus-Babus S."/>
            <person name="Burckhardt D."/>
            <person name="Oertli M."/>
            <person name="Naumann U."/>
            <person name="Petersen F."/>
            <person name="Wong J."/>
        </authorList>
    </citation>
    <scope>NUCLEOTIDE SEQUENCE</scope>
    <source>
        <strain evidence="5">GSM-AAB239-AS_SAM_17_03QT</strain>
    </source>
</reference>
<keyword evidence="2" id="KW-0862">Zinc</keyword>
<dbReference type="AlphaFoldDB" id="A0AAX6EI68"/>
<feature type="compositionally biased region" description="Basic and acidic residues" evidence="3">
    <location>
        <begin position="81"/>
        <end position="94"/>
    </location>
</feature>
<keyword evidence="6" id="KW-1185">Reference proteome</keyword>